<organism evidence="2 3">
    <name type="scientific">Nocardioides panzhihuensis</name>
    <dbReference type="NCBI Taxonomy" id="860243"/>
    <lineage>
        <taxon>Bacteria</taxon>
        <taxon>Bacillati</taxon>
        <taxon>Actinomycetota</taxon>
        <taxon>Actinomycetes</taxon>
        <taxon>Propionibacteriales</taxon>
        <taxon>Nocardioidaceae</taxon>
        <taxon>Nocardioides</taxon>
    </lineage>
</organism>
<dbReference type="AlphaFoldDB" id="A0A7Z0DI19"/>
<name>A0A7Z0DI19_9ACTN</name>
<evidence type="ECO:0000313" key="2">
    <source>
        <dbReference type="EMBL" id="NYI75717.1"/>
    </source>
</evidence>
<dbReference type="SUPFAM" id="SSF53448">
    <property type="entry name" value="Nucleotide-diphospho-sugar transferases"/>
    <property type="match status" value="1"/>
</dbReference>
<dbReference type="Pfam" id="PF13692">
    <property type="entry name" value="Glyco_trans_1_4"/>
    <property type="match status" value="1"/>
</dbReference>
<dbReference type="InterPro" id="IPR029044">
    <property type="entry name" value="Nucleotide-diphossugar_trans"/>
</dbReference>
<dbReference type="Pfam" id="PF00535">
    <property type="entry name" value="Glycos_transf_2"/>
    <property type="match status" value="1"/>
</dbReference>
<proteinExistence type="predicted"/>
<dbReference type="RefSeq" id="WP_179656408.1">
    <property type="nucleotide sequence ID" value="NZ_JACBZR010000001.1"/>
</dbReference>
<evidence type="ECO:0000259" key="1">
    <source>
        <dbReference type="Pfam" id="PF00535"/>
    </source>
</evidence>
<keyword evidence="2" id="KW-0808">Transferase</keyword>
<gene>
    <name evidence="2" type="ORF">BJ988_000365</name>
</gene>
<dbReference type="Gene3D" id="3.40.50.2000">
    <property type="entry name" value="Glycogen Phosphorylase B"/>
    <property type="match status" value="1"/>
</dbReference>
<sequence length="642" mass="70186">MSALARLAVVVVSYGDPSLLERHTTQVAAALRSARMVVVDNLSTDANRAAVRQLCEREGWTGVFPGTNTGFGAGCNLGAAAALAEGAEVLLFLNPDATIDAESAVRLMAAVEAEPLLLAGPTVLGPGGEVASAGLDLDLDTGTMRPWRQRAQHSRSQHPEAETLPWITGACFAATRELWEKVGGFDERYFLYWEDVDLCARVRAAGGRVAVVDGATATHSGGGTQRAEGSRAKSPTYYYFNIRNRALFARTWLSQERQRAWRHGAVGAAYEILMRGGRRQLLHPVRPVSAVVRGLRDGRRDRPVRVLESVHELRATTNPYIVQLIETLGRRDDTEVLLFGFARAIAGRYDVFHVHWPELLMTSSRTPLRRLARQLLTTVFIIRLRLTRTPVVRTWHNLVRPDGLSRWNHRLLDALEGRTGHVIRLTDQTAPPLEVPTSTIVHAHYRDWFAPVIEVSTSSTTGSTTSHPRRVLYFGLIKPYKGVELLLEAVADSPEADLDVRLVGSPTDPALADQVRAAVAADARVSAELSYADDATLASEIGQAALVVLPYRAMHNSGALLLALSLDTPVLAPDNEVNRRLAEEVGAGWLHLFEGTLTIEDLERALKSVTTDPPPGRPDLSAREWPESAALHAAAFRAALRP</sequence>
<comment type="caution">
    <text evidence="2">The sequence shown here is derived from an EMBL/GenBank/DDBJ whole genome shotgun (WGS) entry which is preliminary data.</text>
</comment>
<dbReference type="PANTHER" id="PTHR43179:SF7">
    <property type="entry name" value="RHAMNOSYLTRANSFERASE WBBL"/>
    <property type="match status" value="1"/>
</dbReference>
<accession>A0A7Z0DI19</accession>
<reference evidence="2 3" key="1">
    <citation type="submission" date="2020-07" db="EMBL/GenBank/DDBJ databases">
        <title>Sequencing the genomes of 1000 actinobacteria strains.</title>
        <authorList>
            <person name="Klenk H.-P."/>
        </authorList>
    </citation>
    <scope>NUCLEOTIDE SEQUENCE [LARGE SCALE GENOMIC DNA]</scope>
    <source>
        <strain evidence="2 3">DSM 26487</strain>
    </source>
</reference>
<keyword evidence="3" id="KW-1185">Reference proteome</keyword>
<dbReference type="Proteomes" id="UP000564496">
    <property type="component" value="Unassembled WGS sequence"/>
</dbReference>
<dbReference type="GO" id="GO:0016740">
    <property type="term" value="F:transferase activity"/>
    <property type="evidence" value="ECO:0007669"/>
    <property type="project" value="UniProtKB-KW"/>
</dbReference>
<dbReference type="SUPFAM" id="SSF53756">
    <property type="entry name" value="UDP-Glycosyltransferase/glycogen phosphorylase"/>
    <property type="match status" value="1"/>
</dbReference>
<dbReference type="PANTHER" id="PTHR43179">
    <property type="entry name" value="RHAMNOSYLTRANSFERASE WBBL"/>
    <property type="match status" value="1"/>
</dbReference>
<dbReference type="Gene3D" id="3.90.550.10">
    <property type="entry name" value="Spore Coat Polysaccharide Biosynthesis Protein SpsA, Chain A"/>
    <property type="match status" value="1"/>
</dbReference>
<feature type="domain" description="Glycosyltransferase 2-like" evidence="1">
    <location>
        <begin position="9"/>
        <end position="182"/>
    </location>
</feature>
<evidence type="ECO:0000313" key="3">
    <source>
        <dbReference type="Proteomes" id="UP000564496"/>
    </source>
</evidence>
<dbReference type="InterPro" id="IPR001173">
    <property type="entry name" value="Glyco_trans_2-like"/>
</dbReference>
<protein>
    <submittedName>
        <fullName evidence="2">GT2 family glycosyltransferase</fullName>
    </submittedName>
</protein>
<dbReference type="EMBL" id="JACBZR010000001">
    <property type="protein sequence ID" value="NYI75717.1"/>
    <property type="molecule type" value="Genomic_DNA"/>
</dbReference>